<name>A0A284SAD8_ARMOS</name>
<accession>A0A284SAD8</accession>
<protein>
    <submittedName>
        <fullName evidence="1">Uncharacterized protein</fullName>
    </submittedName>
</protein>
<organism evidence="1 2">
    <name type="scientific">Armillaria ostoyae</name>
    <name type="common">Armillaria root rot fungus</name>
    <dbReference type="NCBI Taxonomy" id="47428"/>
    <lineage>
        <taxon>Eukaryota</taxon>
        <taxon>Fungi</taxon>
        <taxon>Dikarya</taxon>
        <taxon>Basidiomycota</taxon>
        <taxon>Agaricomycotina</taxon>
        <taxon>Agaricomycetes</taxon>
        <taxon>Agaricomycetidae</taxon>
        <taxon>Agaricales</taxon>
        <taxon>Marasmiineae</taxon>
        <taxon>Physalacriaceae</taxon>
        <taxon>Armillaria</taxon>
    </lineage>
</organism>
<evidence type="ECO:0000313" key="2">
    <source>
        <dbReference type="Proteomes" id="UP000219338"/>
    </source>
</evidence>
<proteinExistence type="predicted"/>
<dbReference type="STRING" id="47428.A0A284SAD8"/>
<gene>
    <name evidence="1" type="ORF">ARMOST_21548</name>
</gene>
<dbReference type="EMBL" id="FUEG01000051">
    <property type="protein sequence ID" value="SJL17977.1"/>
    <property type="molecule type" value="Genomic_DNA"/>
</dbReference>
<reference evidence="2" key="1">
    <citation type="journal article" date="2017" name="Nat. Ecol. Evol.">
        <title>Genome expansion and lineage-specific genetic innovations in the forest pathogenic fungi Armillaria.</title>
        <authorList>
            <person name="Sipos G."/>
            <person name="Prasanna A.N."/>
            <person name="Walter M.C."/>
            <person name="O'Connor E."/>
            <person name="Balint B."/>
            <person name="Krizsan K."/>
            <person name="Kiss B."/>
            <person name="Hess J."/>
            <person name="Varga T."/>
            <person name="Slot J."/>
            <person name="Riley R."/>
            <person name="Boka B."/>
            <person name="Rigling D."/>
            <person name="Barry K."/>
            <person name="Lee J."/>
            <person name="Mihaltcheva S."/>
            <person name="LaButti K."/>
            <person name="Lipzen A."/>
            <person name="Waldron R."/>
            <person name="Moloney N.M."/>
            <person name="Sperisen C."/>
            <person name="Kredics L."/>
            <person name="Vagvoelgyi C."/>
            <person name="Patrignani A."/>
            <person name="Fitzpatrick D."/>
            <person name="Nagy I."/>
            <person name="Doyle S."/>
            <person name="Anderson J.B."/>
            <person name="Grigoriev I.V."/>
            <person name="Gueldener U."/>
            <person name="Muensterkoetter M."/>
            <person name="Nagy L.G."/>
        </authorList>
    </citation>
    <scope>NUCLEOTIDE SEQUENCE [LARGE SCALE GENOMIC DNA]</scope>
    <source>
        <strain evidence="2">C18/9</strain>
    </source>
</reference>
<dbReference type="AlphaFoldDB" id="A0A284SAD8"/>
<evidence type="ECO:0000313" key="1">
    <source>
        <dbReference type="EMBL" id="SJL17977.1"/>
    </source>
</evidence>
<dbReference type="Proteomes" id="UP000219338">
    <property type="component" value="Unassembled WGS sequence"/>
</dbReference>
<sequence length="113" mass="12955">MLRRPSYSDLDMQDVPNPDALWICLATRRDLMSLTHILCVPAWPSAQTWAYIVARVFAWVDNRRSLSLPSHDLHILRQHSAFGLRDIQLGDTNVVSLRFPFLLDDDDDALPPT</sequence>
<keyword evidence="2" id="KW-1185">Reference proteome</keyword>
<dbReference type="OrthoDB" id="3259156at2759"/>